<evidence type="ECO:0000313" key="2">
    <source>
        <dbReference type="EMBL" id="TSB47106.1"/>
    </source>
</evidence>
<organism evidence="2 3">
    <name type="scientific">Alkalicoccobacillus porphyridii</name>
    <dbReference type="NCBI Taxonomy" id="2597270"/>
    <lineage>
        <taxon>Bacteria</taxon>
        <taxon>Bacillati</taxon>
        <taxon>Bacillota</taxon>
        <taxon>Bacilli</taxon>
        <taxon>Bacillales</taxon>
        <taxon>Bacillaceae</taxon>
        <taxon>Alkalicoccobacillus</taxon>
    </lineage>
</organism>
<accession>A0A554A0D9</accession>
<protein>
    <submittedName>
        <fullName evidence="2">Transposase</fullName>
    </submittedName>
</protein>
<feature type="transmembrane region" description="Helical" evidence="1">
    <location>
        <begin position="66"/>
        <end position="85"/>
    </location>
</feature>
<reference evidence="2 3" key="1">
    <citation type="submission" date="2019-07" db="EMBL/GenBank/DDBJ databases">
        <authorList>
            <person name="Park Y.J."/>
            <person name="Jeong S.E."/>
            <person name="Jung H.S."/>
        </authorList>
    </citation>
    <scope>NUCLEOTIDE SEQUENCE [LARGE SCALE GENOMIC DNA]</scope>
    <source>
        <strain evidence="3">P16(2019)</strain>
    </source>
</reference>
<gene>
    <name evidence="2" type="ORF">FN960_08815</name>
</gene>
<name>A0A554A0D9_9BACI</name>
<keyword evidence="1" id="KW-0472">Membrane</keyword>
<keyword evidence="1" id="KW-0812">Transmembrane</keyword>
<dbReference type="EMBL" id="VLXZ01000004">
    <property type="protein sequence ID" value="TSB47106.1"/>
    <property type="molecule type" value="Genomic_DNA"/>
</dbReference>
<evidence type="ECO:0000256" key="1">
    <source>
        <dbReference type="SAM" id="Phobius"/>
    </source>
</evidence>
<keyword evidence="3" id="KW-1185">Reference proteome</keyword>
<dbReference type="OrthoDB" id="2382012at2"/>
<dbReference type="Proteomes" id="UP000318521">
    <property type="component" value="Unassembled WGS sequence"/>
</dbReference>
<feature type="transmembrane region" description="Helical" evidence="1">
    <location>
        <begin position="29"/>
        <end position="54"/>
    </location>
</feature>
<evidence type="ECO:0000313" key="3">
    <source>
        <dbReference type="Proteomes" id="UP000318521"/>
    </source>
</evidence>
<comment type="caution">
    <text evidence="2">The sequence shown here is derived from an EMBL/GenBank/DDBJ whole genome shotgun (WGS) entry which is preliminary data.</text>
</comment>
<dbReference type="RefSeq" id="WP_143848336.1">
    <property type="nucleotide sequence ID" value="NZ_VLXZ01000004.1"/>
</dbReference>
<keyword evidence="1" id="KW-1133">Transmembrane helix</keyword>
<dbReference type="AlphaFoldDB" id="A0A554A0D9"/>
<sequence>MTIMVFIIQLLISIIMVVTRRKWEVLSFIYDGLALASFLVFSSIAAASVFEIIVNHTVFMTNIHALFLNGVVLLSASYLILFIPYKLLLSLLD</sequence>
<proteinExistence type="predicted"/>